<reference evidence="1 2" key="1">
    <citation type="submission" date="2018-08" db="EMBL/GenBank/DDBJ databases">
        <title>A genome reference for cultivated species of the human gut microbiota.</title>
        <authorList>
            <person name="Zou Y."/>
            <person name="Xue W."/>
            <person name="Luo G."/>
        </authorList>
    </citation>
    <scope>NUCLEOTIDE SEQUENCE [LARGE SCALE GENOMIC DNA]</scope>
    <source>
        <strain evidence="1 2">TM09-12</strain>
    </source>
</reference>
<accession>A0A374P545</accession>
<protein>
    <submittedName>
        <fullName evidence="1">Uncharacterized protein</fullName>
    </submittedName>
</protein>
<evidence type="ECO:0000313" key="2">
    <source>
        <dbReference type="Proteomes" id="UP000263014"/>
    </source>
</evidence>
<evidence type="ECO:0000313" key="1">
    <source>
        <dbReference type="EMBL" id="RGJ02614.1"/>
    </source>
</evidence>
<dbReference type="EMBL" id="QSON01000007">
    <property type="protein sequence ID" value="RGJ02614.1"/>
    <property type="molecule type" value="Genomic_DNA"/>
</dbReference>
<dbReference type="AlphaFoldDB" id="A0A374P545"/>
<proteinExistence type="predicted"/>
<name>A0A374P545_9FIRM</name>
<dbReference type="Proteomes" id="UP000263014">
    <property type="component" value="Unassembled WGS sequence"/>
</dbReference>
<gene>
    <name evidence="1" type="ORF">DXD79_15765</name>
</gene>
<sequence length="441" mass="49894">MRPWQNKAGGSVMAKQDQIRTFLSVTVDLKKQVPYQETVKCLLEFLEEQGLAPGRMMFAFQDVPDTAAPVFARTATGKMGKAFPQTGKYLRPGGLAKPHITTTSNFPAVKGLAYRIPETDEELTPELFTAVTKKIPRPYSFYSAAVILDSIPWFGNTNPVPALSDLLADADCALDSVGNNYSADCTYYQSDCIVLDRRFDWGTSCNPVHLRFEVTPPSGMEGISPNGLSRADEIVCRFVKRYGGQAGLRQMVCCFSPERMERICQASMEMNRFLEERSREFGRLSMPSRIPYGMGAYLCASEVEEAGFKVPPCSRFFKKVLENMGYIWRHPDIGGLCDFGKITEHGNFALNVRPWFQKNHLQVALDCAGYNFSISQMLFRDRICRSLTDLELYAEDLKRILCLWEETVIPEIRRLFGDTPKWYIHSVSSDCYVGRVIRNQP</sequence>
<comment type="caution">
    <text evidence="1">The sequence shown here is derived from an EMBL/GenBank/DDBJ whole genome shotgun (WGS) entry which is preliminary data.</text>
</comment>
<organism evidence="1 2">
    <name type="scientific">Hungatella hathewayi</name>
    <dbReference type="NCBI Taxonomy" id="154046"/>
    <lineage>
        <taxon>Bacteria</taxon>
        <taxon>Bacillati</taxon>
        <taxon>Bacillota</taxon>
        <taxon>Clostridia</taxon>
        <taxon>Lachnospirales</taxon>
        <taxon>Lachnospiraceae</taxon>
        <taxon>Hungatella</taxon>
    </lineage>
</organism>